<organism evidence="4 5">
    <name type="scientific">Crucibulum laeve</name>
    <dbReference type="NCBI Taxonomy" id="68775"/>
    <lineage>
        <taxon>Eukaryota</taxon>
        <taxon>Fungi</taxon>
        <taxon>Dikarya</taxon>
        <taxon>Basidiomycota</taxon>
        <taxon>Agaricomycotina</taxon>
        <taxon>Agaricomycetes</taxon>
        <taxon>Agaricomycetidae</taxon>
        <taxon>Agaricales</taxon>
        <taxon>Agaricineae</taxon>
        <taxon>Nidulariaceae</taxon>
        <taxon>Crucibulum</taxon>
    </lineage>
</organism>
<proteinExistence type="predicted"/>
<keyword evidence="1" id="KW-0210">Decarboxylase</keyword>
<reference evidence="4 5" key="1">
    <citation type="journal article" date="2019" name="Nat. Ecol. Evol.">
        <title>Megaphylogeny resolves global patterns of mushroom evolution.</title>
        <authorList>
            <person name="Varga T."/>
            <person name="Krizsan K."/>
            <person name="Foldi C."/>
            <person name="Dima B."/>
            <person name="Sanchez-Garcia M."/>
            <person name="Sanchez-Ramirez S."/>
            <person name="Szollosi G.J."/>
            <person name="Szarkandi J.G."/>
            <person name="Papp V."/>
            <person name="Albert L."/>
            <person name="Andreopoulos W."/>
            <person name="Angelini C."/>
            <person name="Antonin V."/>
            <person name="Barry K.W."/>
            <person name="Bougher N.L."/>
            <person name="Buchanan P."/>
            <person name="Buyck B."/>
            <person name="Bense V."/>
            <person name="Catcheside P."/>
            <person name="Chovatia M."/>
            <person name="Cooper J."/>
            <person name="Damon W."/>
            <person name="Desjardin D."/>
            <person name="Finy P."/>
            <person name="Geml J."/>
            <person name="Haridas S."/>
            <person name="Hughes K."/>
            <person name="Justo A."/>
            <person name="Karasinski D."/>
            <person name="Kautmanova I."/>
            <person name="Kiss B."/>
            <person name="Kocsube S."/>
            <person name="Kotiranta H."/>
            <person name="LaButti K.M."/>
            <person name="Lechner B.E."/>
            <person name="Liimatainen K."/>
            <person name="Lipzen A."/>
            <person name="Lukacs Z."/>
            <person name="Mihaltcheva S."/>
            <person name="Morgado L.N."/>
            <person name="Niskanen T."/>
            <person name="Noordeloos M.E."/>
            <person name="Ohm R.A."/>
            <person name="Ortiz-Santana B."/>
            <person name="Ovrebo C."/>
            <person name="Racz N."/>
            <person name="Riley R."/>
            <person name="Savchenko A."/>
            <person name="Shiryaev A."/>
            <person name="Soop K."/>
            <person name="Spirin V."/>
            <person name="Szebenyi C."/>
            <person name="Tomsovsky M."/>
            <person name="Tulloss R.E."/>
            <person name="Uehling J."/>
            <person name="Grigoriev I.V."/>
            <person name="Vagvolgyi C."/>
            <person name="Papp T."/>
            <person name="Martin F.M."/>
            <person name="Miettinen O."/>
            <person name="Hibbett D.S."/>
            <person name="Nagy L.G."/>
        </authorList>
    </citation>
    <scope>NUCLEOTIDE SEQUENCE [LARGE SCALE GENOMIC DNA]</scope>
    <source>
        <strain evidence="4 5">CBS 166.37</strain>
    </source>
</reference>
<evidence type="ECO:0000256" key="2">
    <source>
        <dbReference type="ARBA" id="ARBA00023239"/>
    </source>
</evidence>
<feature type="region of interest" description="Disordered" evidence="3">
    <location>
        <begin position="121"/>
        <end position="140"/>
    </location>
</feature>
<dbReference type="STRING" id="68775.A0A5C3LY30"/>
<evidence type="ECO:0000313" key="4">
    <source>
        <dbReference type="EMBL" id="TFK33671.1"/>
    </source>
</evidence>
<accession>A0A5C3LY30</accession>
<dbReference type="AlphaFoldDB" id="A0A5C3LY30"/>
<dbReference type="OrthoDB" id="67700at2759"/>
<gene>
    <name evidence="4" type="ORF">BDQ12DRAFT_727605</name>
</gene>
<dbReference type="PANTHER" id="PTHR10067:SF17">
    <property type="entry name" value="PHOSPHATIDYLSERINE DECARBOXYLASE PROENZYME 2"/>
    <property type="match status" value="1"/>
</dbReference>
<evidence type="ECO:0000313" key="5">
    <source>
        <dbReference type="Proteomes" id="UP000308652"/>
    </source>
</evidence>
<sequence>MKKLKLAPPPELVLQSGSPGTPTNESPLGLCRKMPTPAESTYTPTTATPNSVLTPTTATPKTGGFVPRMKFASKLSGFTSASTSFSLSPTPTSESGYGYPVIACEQSDTPAEREERLFRKSWSAGGGSGDSIPVGASGENNWDEKADELPRSENMTCTGLGIDYSSSSHSARRSSLLIHVRRYETSFKVQLTIIDWGKLSLNDHIGDVSFDVHELLDNALQPNLVMGLYAVEECAKYQSYDDLRQRFWRQYLKQYDTDGIRSLSHLELMTMLDSLGSTLTRSTIASFFIRHNKCPYANEFTIEDAIQCLETELRRSDSEKRRVDHGDGLDSSVSTTPVLMDSANTIVQNRMMGLLEMEKMQVYVRLRIRLLYKGMERSMEGGRARRLLNLLSIKQEVKYDDPASVRDISSFIEDSADGRHEFEGQSNTLVDRRITLLYPQ</sequence>
<feature type="compositionally biased region" description="Polar residues" evidence="3">
    <location>
        <begin position="38"/>
        <end position="60"/>
    </location>
</feature>
<keyword evidence="2" id="KW-0456">Lyase</keyword>
<keyword evidence="5" id="KW-1185">Reference proteome</keyword>
<dbReference type="InterPro" id="IPR003817">
    <property type="entry name" value="PS_Dcarbxylase"/>
</dbReference>
<feature type="region of interest" description="Disordered" evidence="3">
    <location>
        <begin position="1"/>
        <end position="65"/>
    </location>
</feature>
<evidence type="ECO:0000256" key="1">
    <source>
        <dbReference type="ARBA" id="ARBA00022793"/>
    </source>
</evidence>
<protein>
    <recommendedName>
        <fullName evidence="6">EF-hand domain-containing protein</fullName>
    </recommendedName>
</protein>
<dbReference type="EMBL" id="ML213644">
    <property type="protein sequence ID" value="TFK33671.1"/>
    <property type="molecule type" value="Genomic_DNA"/>
</dbReference>
<dbReference type="GO" id="GO:0008654">
    <property type="term" value="P:phospholipid biosynthetic process"/>
    <property type="evidence" value="ECO:0007669"/>
    <property type="project" value="InterPro"/>
</dbReference>
<evidence type="ECO:0000256" key="3">
    <source>
        <dbReference type="SAM" id="MobiDB-lite"/>
    </source>
</evidence>
<dbReference type="GO" id="GO:0004609">
    <property type="term" value="F:phosphatidylserine decarboxylase activity"/>
    <property type="evidence" value="ECO:0007669"/>
    <property type="project" value="InterPro"/>
</dbReference>
<dbReference type="Proteomes" id="UP000308652">
    <property type="component" value="Unassembled WGS sequence"/>
</dbReference>
<feature type="compositionally biased region" description="Polar residues" evidence="3">
    <location>
        <begin position="15"/>
        <end position="26"/>
    </location>
</feature>
<evidence type="ECO:0008006" key="6">
    <source>
        <dbReference type="Google" id="ProtNLM"/>
    </source>
</evidence>
<dbReference type="PANTHER" id="PTHR10067">
    <property type="entry name" value="PHOSPHATIDYLSERINE DECARBOXYLASE"/>
    <property type="match status" value="1"/>
</dbReference>
<name>A0A5C3LY30_9AGAR</name>